<feature type="signal peptide" evidence="1">
    <location>
        <begin position="1"/>
        <end position="32"/>
    </location>
</feature>
<dbReference type="EMBL" id="SBIW01000002">
    <property type="protein sequence ID" value="RWY55749.1"/>
    <property type="molecule type" value="Genomic_DNA"/>
</dbReference>
<dbReference type="AlphaFoldDB" id="A0A444MT02"/>
<dbReference type="GO" id="GO:0042834">
    <property type="term" value="F:peptidoglycan binding"/>
    <property type="evidence" value="ECO:0007669"/>
    <property type="project" value="InterPro"/>
</dbReference>
<feature type="chain" id="PRO_5019139993" evidence="1">
    <location>
        <begin position="33"/>
        <end position="158"/>
    </location>
</feature>
<proteinExistence type="predicted"/>
<dbReference type="OrthoDB" id="2473397at2"/>
<comment type="caution">
    <text evidence="3">The sequence shown here is derived from an EMBL/GenBank/DDBJ whole genome shotgun (WGS) entry which is preliminary data.</text>
</comment>
<dbReference type="Pfam" id="PF05036">
    <property type="entry name" value="SPOR"/>
    <property type="match status" value="1"/>
</dbReference>
<dbReference type="RefSeq" id="WP_128532729.1">
    <property type="nucleotide sequence ID" value="NZ_SBIW01000002.1"/>
</dbReference>
<evidence type="ECO:0000313" key="3">
    <source>
        <dbReference type="EMBL" id="RWY55749.1"/>
    </source>
</evidence>
<dbReference type="SUPFAM" id="SSF110997">
    <property type="entry name" value="Sporulation related repeat"/>
    <property type="match status" value="1"/>
</dbReference>
<organism evidence="3 4">
    <name type="scientific">Mucilaginibacter gilvus</name>
    <dbReference type="NCBI Taxonomy" id="2305909"/>
    <lineage>
        <taxon>Bacteria</taxon>
        <taxon>Pseudomonadati</taxon>
        <taxon>Bacteroidota</taxon>
        <taxon>Sphingobacteriia</taxon>
        <taxon>Sphingobacteriales</taxon>
        <taxon>Sphingobacteriaceae</taxon>
        <taxon>Mucilaginibacter</taxon>
    </lineage>
</organism>
<name>A0A444MT02_9SPHI</name>
<evidence type="ECO:0000256" key="1">
    <source>
        <dbReference type="SAM" id="SignalP"/>
    </source>
</evidence>
<evidence type="ECO:0000259" key="2">
    <source>
        <dbReference type="PROSITE" id="PS51724"/>
    </source>
</evidence>
<protein>
    <submittedName>
        <fullName evidence="3">SPOR domain-containing protein</fullName>
    </submittedName>
</protein>
<sequence>MKRAIFDHKAKLSLIKFCSFFVLILLSAAASAQSKGKVVVIRDALFDTLLAKRAMLNRGGGGSATGSRVYTSNYGYRLQIYSGSNRNAAYAAQARFNGEFPEMRTYISYHEPNFKVKAGDFRSRLEAEKMKAQLQFTFSAMFIVSERINPPKTVINND</sequence>
<dbReference type="Gene3D" id="3.30.70.1070">
    <property type="entry name" value="Sporulation related repeat"/>
    <property type="match status" value="1"/>
</dbReference>
<gene>
    <name evidence="3" type="ORF">EPL05_05070</name>
</gene>
<keyword evidence="1" id="KW-0732">Signal</keyword>
<reference evidence="3 4" key="1">
    <citation type="submission" date="2019-01" db="EMBL/GenBank/DDBJ databases">
        <title>Mucilaginibacter antarcticum sp. nov., isolated from antarctic soil.</title>
        <authorList>
            <person name="Yan Y.-Q."/>
            <person name="Du Z.-J."/>
        </authorList>
    </citation>
    <scope>NUCLEOTIDE SEQUENCE [LARGE SCALE GENOMIC DNA]</scope>
    <source>
        <strain evidence="3 4">F01003</strain>
    </source>
</reference>
<keyword evidence="4" id="KW-1185">Reference proteome</keyword>
<dbReference type="InterPro" id="IPR007730">
    <property type="entry name" value="SPOR-like_dom"/>
</dbReference>
<feature type="domain" description="SPOR" evidence="2">
    <location>
        <begin position="70"/>
        <end position="150"/>
    </location>
</feature>
<evidence type="ECO:0000313" key="4">
    <source>
        <dbReference type="Proteomes" id="UP000286701"/>
    </source>
</evidence>
<accession>A0A444MT02</accession>
<dbReference type="Proteomes" id="UP000286701">
    <property type="component" value="Unassembled WGS sequence"/>
</dbReference>
<dbReference type="PROSITE" id="PS51724">
    <property type="entry name" value="SPOR"/>
    <property type="match status" value="1"/>
</dbReference>
<dbReference type="InterPro" id="IPR036680">
    <property type="entry name" value="SPOR-like_sf"/>
</dbReference>